<comment type="caution">
    <text evidence="1">The sequence shown here is derived from an EMBL/GenBank/DDBJ whole genome shotgun (WGS) entry which is preliminary data.</text>
</comment>
<dbReference type="AlphaFoldDB" id="A0ABD7G818"/>
<gene>
    <name evidence="1" type="ORF">C6C11_10375</name>
</gene>
<reference evidence="2" key="2">
    <citation type="submission" date="2018-02" db="EMBL/GenBank/DDBJ databases">
        <title>Phenotypic characterization and whole genome analysis of multidrug-resistant, extended-spectrum beta-lactamase-producing bacteria isolated from dogs in Germany.</title>
        <authorList>
            <person name="Williamson C."/>
        </authorList>
    </citation>
    <scope>NUCLEOTIDE SEQUENCE [LARGE SCALE GENOMIC DNA]</scope>
    <source>
        <strain evidence="2">AFG_SD03_1510_Ahy_093</strain>
    </source>
</reference>
<reference evidence="1 2" key="1">
    <citation type="journal article" date="2018" name="PLoS ONE">
        <title>Phenotypic characterization and whole genome analysis of extended-spectrum beta-lactamase-producing bacteria isolated from dogs in Germany.</title>
        <authorList>
            <person name="Boehmer T."/>
            <person name="Vogler A.J."/>
            <person name="Thomas A."/>
            <person name="Sauer S."/>
            <person name="Hergenroether M."/>
            <person name="Straubinger R.K."/>
            <person name="Birdsell D."/>
            <person name="Keim P."/>
            <person name="Sahl J.W."/>
            <person name="Williamson C.H."/>
            <person name="Riehm J.M."/>
        </authorList>
    </citation>
    <scope>NUCLEOTIDE SEQUENCE [LARGE SCALE GENOMIC DNA]</scope>
    <source>
        <strain evidence="1 2">AFG_SD03_1510_Ahy_093</strain>
    </source>
</reference>
<dbReference type="EMBL" id="PUTQ01000013">
    <property type="protein sequence ID" value="RCF49515.1"/>
    <property type="molecule type" value="Genomic_DNA"/>
</dbReference>
<sequence length="63" mass="7144">MMGQLNRETIAVERYESGDPHFSIESLLVEVEYVADGNYRLSLESTETCHEFDPANIPLLLAE</sequence>
<dbReference type="Proteomes" id="UP000253075">
    <property type="component" value="Unassembled WGS sequence"/>
</dbReference>
<evidence type="ECO:0000313" key="1">
    <source>
        <dbReference type="EMBL" id="RCF49515.1"/>
    </source>
</evidence>
<protein>
    <submittedName>
        <fullName evidence="1">Uncharacterized protein</fullName>
    </submittedName>
</protein>
<organism evidence="1 2">
    <name type="scientific">Aeromonas hydrophila</name>
    <dbReference type="NCBI Taxonomy" id="644"/>
    <lineage>
        <taxon>Bacteria</taxon>
        <taxon>Pseudomonadati</taxon>
        <taxon>Pseudomonadota</taxon>
        <taxon>Gammaproteobacteria</taxon>
        <taxon>Aeromonadales</taxon>
        <taxon>Aeromonadaceae</taxon>
        <taxon>Aeromonas</taxon>
    </lineage>
</organism>
<dbReference type="RefSeq" id="WP_113994900.1">
    <property type="nucleotide sequence ID" value="NZ_JACLAM010000001.1"/>
</dbReference>
<proteinExistence type="predicted"/>
<evidence type="ECO:0000313" key="2">
    <source>
        <dbReference type="Proteomes" id="UP000253075"/>
    </source>
</evidence>
<accession>A0ABD7G818</accession>
<name>A0ABD7G818_AERHY</name>